<dbReference type="InterPro" id="IPR000182">
    <property type="entry name" value="GNAT_dom"/>
</dbReference>
<proteinExistence type="predicted"/>
<dbReference type="EMBL" id="UGYZ01000002">
    <property type="protein sequence ID" value="SUJ02273.1"/>
    <property type="molecule type" value="Genomic_DNA"/>
</dbReference>
<dbReference type="RefSeq" id="WP_115360634.1">
    <property type="nucleotide sequence ID" value="NZ_CP038012.1"/>
</dbReference>
<dbReference type="CDD" id="cd04301">
    <property type="entry name" value="NAT_SF"/>
    <property type="match status" value="1"/>
</dbReference>
<gene>
    <name evidence="2" type="ORF">NCTC4822_01248</name>
</gene>
<dbReference type="Pfam" id="PF00583">
    <property type="entry name" value="Acetyltransf_1"/>
    <property type="match status" value="1"/>
</dbReference>
<reference evidence="2 3" key="1">
    <citation type="submission" date="2018-06" db="EMBL/GenBank/DDBJ databases">
        <authorList>
            <consortium name="Pathogen Informatics"/>
            <person name="Doyle S."/>
        </authorList>
    </citation>
    <scope>NUCLEOTIDE SEQUENCE [LARGE SCALE GENOMIC DNA]</scope>
    <source>
        <strain evidence="3">ATCC 11859 / DSM 33 / NCIB 8841 / NCTC 4822</strain>
    </source>
</reference>
<organism evidence="2 3">
    <name type="scientific">Sporosarcina pasteurii</name>
    <name type="common">Bacillus pasteurii</name>
    <dbReference type="NCBI Taxonomy" id="1474"/>
    <lineage>
        <taxon>Bacteria</taxon>
        <taxon>Bacillati</taxon>
        <taxon>Bacillota</taxon>
        <taxon>Bacilli</taxon>
        <taxon>Bacillales</taxon>
        <taxon>Caryophanaceae</taxon>
        <taxon>Sporosarcina</taxon>
    </lineage>
</organism>
<dbReference type="AlphaFoldDB" id="A0A380BJ90"/>
<dbReference type="Gene3D" id="3.40.630.30">
    <property type="match status" value="1"/>
</dbReference>
<evidence type="ECO:0000313" key="2">
    <source>
        <dbReference type="EMBL" id="SUJ02273.1"/>
    </source>
</evidence>
<feature type="domain" description="N-acetyltransferase" evidence="1">
    <location>
        <begin position="1"/>
        <end position="122"/>
    </location>
</feature>
<dbReference type="OrthoDB" id="2189687at2"/>
<dbReference type="SUPFAM" id="SSF55729">
    <property type="entry name" value="Acyl-CoA N-acyltransferases (Nat)"/>
    <property type="match status" value="1"/>
</dbReference>
<sequence length="122" mass="14062">MLIRYKKTYEKIAMGLLSYMPEDQSVKALQETIQQYETDDLWELYLWKDGEDFIGLLGIEMGIDTFTLQHLSVNPSFRGEGFGKEMVQAIQDRYPDKKCQSTEVTESFLKKCTQEESGGADN</sequence>
<dbReference type="InterPro" id="IPR016181">
    <property type="entry name" value="Acyl_CoA_acyltransferase"/>
</dbReference>
<dbReference type="Proteomes" id="UP000254519">
    <property type="component" value="Unassembled WGS sequence"/>
</dbReference>
<name>A0A380BJ90_SPOPA</name>
<evidence type="ECO:0000259" key="1">
    <source>
        <dbReference type="PROSITE" id="PS51186"/>
    </source>
</evidence>
<evidence type="ECO:0000313" key="3">
    <source>
        <dbReference type="Proteomes" id="UP000254519"/>
    </source>
</evidence>
<dbReference type="PROSITE" id="PS51186">
    <property type="entry name" value="GNAT"/>
    <property type="match status" value="1"/>
</dbReference>
<protein>
    <recommendedName>
        <fullName evidence="1">N-acetyltransferase domain-containing protein</fullName>
    </recommendedName>
</protein>
<keyword evidence="3" id="KW-1185">Reference proteome</keyword>
<dbReference type="GO" id="GO:0016747">
    <property type="term" value="F:acyltransferase activity, transferring groups other than amino-acyl groups"/>
    <property type="evidence" value="ECO:0007669"/>
    <property type="project" value="InterPro"/>
</dbReference>
<accession>A0A380BJ90</accession>